<dbReference type="InterPro" id="IPR042099">
    <property type="entry name" value="ANL_N_sf"/>
</dbReference>
<dbReference type="InterPro" id="IPR000873">
    <property type="entry name" value="AMP-dep_synth/lig_dom"/>
</dbReference>
<feature type="domain" description="AMP-dependent synthetase/ligase" evidence="2">
    <location>
        <begin position="66"/>
        <end position="443"/>
    </location>
</feature>
<comment type="caution">
    <text evidence="5">The sequence shown here is derived from an EMBL/GenBank/DDBJ whole genome shotgun (WGS) entry which is preliminary data.</text>
</comment>
<evidence type="ECO:0000259" key="2">
    <source>
        <dbReference type="Pfam" id="PF00501"/>
    </source>
</evidence>
<feature type="domain" description="AMP-binding enzyme C-terminal" evidence="3">
    <location>
        <begin position="523"/>
        <end position="601"/>
    </location>
</feature>
<dbReference type="Pfam" id="PF16177">
    <property type="entry name" value="ACAS_N"/>
    <property type="match status" value="1"/>
</dbReference>
<dbReference type="InterPro" id="IPR025110">
    <property type="entry name" value="AMP-bd_C"/>
</dbReference>
<evidence type="ECO:0000259" key="4">
    <source>
        <dbReference type="Pfam" id="PF16177"/>
    </source>
</evidence>
<sequence>MVGYTSEWRRSLDDPPAFWIDAASAVDWTVPPQRALDERDGGWTWYPDASLNMSVNCLDRHVDAGRGQAIALRYHSAMTGTRKDYTYRQLRDRAARFAGALRDLGVGRGDRVLLYLPMTPEAVIAMLACARLGAIHSVVFGGFAATELAVRISDARPSVIVTASGGLEPGRIVEYLPIIRKALDAVPGIVRSVVVRDRASVPGSASDLEGSTEGVGWFDWDALVAAATPAAAVGVASSDPLYVLYTSGTTGSPKGIVRDTGGYAVALAWAMRNIYDIGPDDTMFTASDVGWVVGHSFIVYGPLLAGATTVLFEGKPVGTPDAGEFWRVVQDYGVKAMFTAPTALRAIRRVDPDLDEVPEGALRTLKTLFLAGERLDPETWHWANNGLGVPVVDHWWQTETGWPICANPVGREVLPAKAGSTAVPMPGYDVRILDSKGRDVTGTNAGASSPEGNIALRLPLPPGTLTGVWGSPDRFREAYLTAFPGFYATGDAGYIDEDGYVFVMGRTDDVINVAGHRLSTGSLEEVLTLHRAVAECAVIGVHDELKGQRAAGFVTLKAHEDIDHDRLEAELVALVREHIGPVAAFRDVTILERIPKTRSGKILRKTMRQIVDGEPYKIPATIEDPTVLDALAVAVRRVAEVDSRPLTGLGADRATRH</sequence>
<evidence type="ECO:0000256" key="1">
    <source>
        <dbReference type="ARBA" id="ARBA00006432"/>
    </source>
</evidence>
<dbReference type="EMBL" id="JBHMBE010000002">
    <property type="protein sequence ID" value="MFB9645372.1"/>
    <property type="molecule type" value="Genomic_DNA"/>
</dbReference>
<evidence type="ECO:0000313" key="6">
    <source>
        <dbReference type="Proteomes" id="UP001589611"/>
    </source>
</evidence>
<proteinExistence type="inferred from homology"/>
<dbReference type="PANTHER" id="PTHR43347:SF3">
    <property type="entry name" value="ACYL-COA SYNTHETASE SHORT-CHAIN FAMILY MEMBER 3, MITOCHONDRIAL"/>
    <property type="match status" value="1"/>
</dbReference>
<dbReference type="InterPro" id="IPR032387">
    <property type="entry name" value="ACAS_N"/>
</dbReference>
<accession>A0ABV5SYD6</accession>
<evidence type="ECO:0000259" key="3">
    <source>
        <dbReference type="Pfam" id="PF13193"/>
    </source>
</evidence>
<dbReference type="Pfam" id="PF00501">
    <property type="entry name" value="AMP-binding"/>
    <property type="match status" value="1"/>
</dbReference>
<evidence type="ECO:0000313" key="5">
    <source>
        <dbReference type="EMBL" id="MFB9645372.1"/>
    </source>
</evidence>
<reference evidence="5 6" key="1">
    <citation type="submission" date="2024-09" db="EMBL/GenBank/DDBJ databases">
        <authorList>
            <person name="Sun Q."/>
            <person name="Mori K."/>
        </authorList>
    </citation>
    <scope>NUCLEOTIDE SEQUENCE [LARGE SCALE GENOMIC DNA]</scope>
    <source>
        <strain evidence="5 6">JCM 1342</strain>
    </source>
</reference>
<dbReference type="SUPFAM" id="SSF56801">
    <property type="entry name" value="Acetyl-CoA synthetase-like"/>
    <property type="match status" value="1"/>
</dbReference>
<dbReference type="RefSeq" id="WP_344714421.1">
    <property type="nucleotide sequence ID" value="NZ_BAAAWH010000001.1"/>
</dbReference>
<dbReference type="PANTHER" id="PTHR43347">
    <property type="entry name" value="ACYL-COA SYNTHETASE"/>
    <property type="match status" value="1"/>
</dbReference>
<dbReference type="InterPro" id="IPR020845">
    <property type="entry name" value="AMP-binding_CS"/>
</dbReference>
<organism evidence="5 6">
    <name type="scientific">Microbacterium terregens</name>
    <dbReference type="NCBI Taxonomy" id="69363"/>
    <lineage>
        <taxon>Bacteria</taxon>
        <taxon>Bacillati</taxon>
        <taxon>Actinomycetota</taxon>
        <taxon>Actinomycetes</taxon>
        <taxon>Micrococcales</taxon>
        <taxon>Microbacteriaceae</taxon>
        <taxon>Microbacterium</taxon>
    </lineage>
</organism>
<dbReference type="Gene3D" id="3.30.300.30">
    <property type="match status" value="1"/>
</dbReference>
<dbReference type="InterPro" id="IPR045851">
    <property type="entry name" value="AMP-bd_C_sf"/>
</dbReference>
<dbReference type="Gene3D" id="3.40.50.12780">
    <property type="entry name" value="N-terminal domain of ligase-like"/>
    <property type="match status" value="1"/>
</dbReference>
<name>A0ABV5SYD6_9MICO</name>
<gene>
    <name evidence="5" type="ORF">ACFFPJ_06145</name>
</gene>
<comment type="similarity">
    <text evidence="1">Belongs to the ATP-dependent AMP-binding enzyme family.</text>
</comment>
<feature type="domain" description="Acetyl-coenzyme A synthetase N-terminal" evidence="4">
    <location>
        <begin position="4"/>
        <end position="57"/>
    </location>
</feature>
<dbReference type="Proteomes" id="UP001589611">
    <property type="component" value="Unassembled WGS sequence"/>
</dbReference>
<protein>
    <submittedName>
        <fullName evidence="5">AMP-binding protein</fullName>
    </submittedName>
</protein>
<dbReference type="PROSITE" id="PS00455">
    <property type="entry name" value="AMP_BINDING"/>
    <property type="match status" value="1"/>
</dbReference>
<dbReference type="Pfam" id="PF13193">
    <property type="entry name" value="AMP-binding_C"/>
    <property type="match status" value="1"/>
</dbReference>
<keyword evidence="6" id="KW-1185">Reference proteome</keyword>